<dbReference type="KEGG" id="ned:HUN01_33890"/>
<proteinExistence type="predicted"/>
<organism evidence="1 2">
    <name type="scientific">Nostoc edaphicum CCNP1411</name>
    <dbReference type="NCBI Taxonomy" id="1472755"/>
    <lineage>
        <taxon>Bacteria</taxon>
        <taxon>Bacillati</taxon>
        <taxon>Cyanobacteriota</taxon>
        <taxon>Cyanophyceae</taxon>
        <taxon>Nostocales</taxon>
        <taxon>Nostocaceae</taxon>
        <taxon>Nostoc</taxon>
    </lineage>
</organism>
<evidence type="ECO:0000313" key="1">
    <source>
        <dbReference type="EMBL" id="QMS92340.1"/>
    </source>
</evidence>
<sequence>MFTEDELKQWFISLKLEESTKTVIEQIRTSEPLRRVGGGGRNVSGNYSSIKMGIGLVFDL</sequence>
<dbReference type="RefSeq" id="WP_181929834.1">
    <property type="nucleotide sequence ID" value="NZ_CP054698.1"/>
</dbReference>
<dbReference type="AlphaFoldDB" id="A0A7D7QS81"/>
<dbReference type="Proteomes" id="UP000514713">
    <property type="component" value="Chromosome"/>
</dbReference>
<protein>
    <submittedName>
        <fullName evidence="1">Uncharacterized protein</fullName>
    </submittedName>
</protein>
<gene>
    <name evidence="1" type="ORF">HUN01_33890</name>
</gene>
<evidence type="ECO:0000313" key="2">
    <source>
        <dbReference type="Proteomes" id="UP000514713"/>
    </source>
</evidence>
<keyword evidence="2" id="KW-1185">Reference proteome</keyword>
<reference evidence="2" key="1">
    <citation type="submission" date="2020-06" db="EMBL/GenBank/DDBJ databases">
        <title>Nostoc edaphicum CCNP1411 genome.</title>
        <authorList>
            <person name="Fidor A."/>
            <person name="Grabski M."/>
            <person name="Gawor J."/>
            <person name="Gromadka R."/>
            <person name="Wegrzyn G."/>
            <person name="Mazur-Marzec H."/>
        </authorList>
    </citation>
    <scope>NUCLEOTIDE SEQUENCE [LARGE SCALE GENOMIC DNA]</scope>
    <source>
        <strain evidence="2">CCNP1411</strain>
    </source>
</reference>
<dbReference type="EMBL" id="CP054698">
    <property type="protein sequence ID" value="QMS92340.1"/>
    <property type="molecule type" value="Genomic_DNA"/>
</dbReference>
<name>A0A7D7QS81_9NOSO</name>
<accession>A0A7D7QS81</accession>